<feature type="compositionally biased region" description="Polar residues" evidence="1">
    <location>
        <begin position="57"/>
        <end position="67"/>
    </location>
</feature>
<dbReference type="Proteomes" id="UP000033260">
    <property type="component" value="Chromosome"/>
</dbReference>
<proteinExistence type="predicted"/>
<evidence type="ECO:0000313" key="3">
    <source>
        <dbReference type="Proteomes" id="UP000033260"/>
    </source>
</evidence>
<accession>A0AAU8RW06</accession>
<feature type="region of interest" description="Disordered" evidence="1">
    <location>
        <begin position="57"/>
        <end position="81"/>
    </location>
</feature>
<feature type="compositionally biased region" description="Basic and acidic residues" evidence="1">
    <location>
        <begin position="68"/>
        <end position="81"/>
    </location>
</feature>
<sequence>MQHWESYSLAHHIDLVKLYQTSEGEPVVYKLDVTKVRAKSLRLKLISRIESFPTFATNTTPKKSTTQAKDRYQSVDRFQRQ</sequence>
<dbReference type="EMBL" id="CP010979">
    <property type="protein sequence ID" value="AJQ47289.1"/>
    <property type="molecule type" value="Genomic_DNA"/>
</dbReference>
<evidence type="ECO:0000313" key="2">
    <source>
        <dbReference type="EMBL" id="AJQ47289.1"/>
    </source>
</evidence>
<protein>
    <submittedName>
        <fullName evidence="2">Uncharacterized protein</fullName>
    </submittedName>
</protein>
<reference evidence="2 3" key="1">
    <citation type="submission" date="2015-02" db="EMBL/GenBank/DDBJ databases">
        <title>Complete Genome Sequencing of Pseudomonas putida S13.1.2.</title>
        <authorList>
            <person name="Chong T.M."/>
            <person name="Chan K.G."/>
            <person name="Dessaux Y."/>
        </authorList>
    </citation>
    <scope>NUCLEOTIDE SEQUENCE [LARGE SCALE GENOMIC DNA]</scope>
    <source>
        <strain evidence="2 3">S13.1.2</strain>
    </source>
</reference>
<dbReference type="AlphaFoldDB" id="A0AAU8RW06"/>
<evidence type="ECO:0000256" key="1">
    <source>
        <dbReference type="SAM" id="MobiDB-lite"/>
    </source>
</evidence>
<gene>
    <name evidence="2" type="ORF">N805_08665</name>
</gene>
<name>A0AAU8RW06_PSEPU</name>
<organism evidence="2 3">
    <name type="scientific">Pseudomonas putida S13.1.2</name>
    <dbReference type="NCBI Taxonomy" id="1384061"/>
    <lineage>
        <taxon>Bacteria</taxon>
        <taxon>Pseudomonadati</taxon>
        <taxon>Pseudomonadota</taxon>
        <taxon>Gammaproteobacteria</taxon>
        <taxon>Pseudomonadales</taxon>
        <taxon>Pseudomonadaceae</taxon>
        <taxon>Pseudomonas</taxon>
    </lineage>
</organism>